<evidence type="ECO:0000313" key="3">
    <source>
        <dbReference type="Proteomes" id="UP000595437"/>
    </source>
</evidence>
<proteinExistence type="predicted"/>
<dbReference type="EMBL" id="CP045901">
    <property type="protein sequence ID" value="QQP37335.1"/>
    <property type="molecule type" value="Genomic_DNA"/>
</dbReference>
<dbReference type="Proteomes" id="UP000595437">
    <property type="component" value="Chromosome 12"/>
</dbReference>
<evidence type="ECO:0000313" key="2">
    <source>
        <dbReference type="EMBL" id="QQP37335.1"/>
    </source>
</evidence>
<accession>A0A7T8GTK2</accession>
<protein>
    <submittedName>
        <fullName evidence="2">Uncharacterized protein</fullName>
    </submittedName>
</protein>
<feature type="region of interest" description="Disordered" evidence="1">
    <location>
        <begin position="1"/>
        <end position="60"/>
    </location>
</feature>
<dbReference type="AlphaFoldDB" id="A0A7T8GTK2"/>
<reference evidence="3" key="1">
    <citation type="submission" date="2021-01" db="EMBL/GenBank/DDBJ databases">
        <title>Caligus Genome Assembly.</title>
        <authorList>
            <person name="Gallardo-Escarate C."/>
        </authorList>
    </citation>
    <scope>NUCLEOTIDE SEQUENCE [LARGE SCALE GENOMIC DNA]</scope>
</reference>
<name>A0A7T8GTK2_CALRO</name>
<evidence type="ECO:0000256" key="1">
    <source>
        <dbReference type="SAM" id="MobiDB-lite"/>
    </source>
</evidence>
<sequence length="60" mass="6120">MDHNSVPFGSLAPPDGHFQLPHLHGIGGPPHGPSSGPPLLGLNGAHQDGFSHDNQVGKSP</sequence>
<organism evidence="2 3">
    <name type="scientific">Caligus rogercresseyi</name>
    <name type="common">Sea louse</name>
    <dbReference type="NCBI Taxonomy" id="217165"/>
    <lineage>
        <taxon>Eukaryota</taxon>
        <taxon>Metazoa</taxon>
        <taxon>Ecdysozoa</taxon>
        <taxon>Arthropoda</taxon>
        <taxon>Crustacea</taxon>
        <taxon>Multicrustacea</taxon>
        <taxon>Hexanauplia</taxon>
        <taxon>Copepoda</taxon>
        <taxon>Siphonostomatoida</taxon>
        <taxon>Caligidae</taxon>
        <taxon>Caligus</taxon>
    </lineage>
</organism>
<gene>
    <name evidence="2" type="ORF">FKW44_017567</name>
</gene>
<keyword evidence="3" id="KW-1185">Reference proteome</keyword>